<dbReference type="SMART" id="SM00852">
    <property type="entry name" value="MoCF_biosynth"/>
    <property type="match status" value="1"/>
</dbReference>
<dbReference type="FunFam" id="3.40.980.10:FF:000006">
    <property type="entry name" value="Molybdenum cofactor biosynthesis protein B"/>
    <property type="match status" value="1"/>
</dbReference>
<evidence type="ECO:0000256" key="2">
    <source>
        <dbReference type="ARBA" id="ARBA00005046"/>
    </source>
</evidence>
<evidence type="ECO:0000313" key="9">
    <source>
        <dbReference type="EMBL" id="SIR50858.1"/>
    </source>
</evidence>
<dbReference type="AlphaFoldDB" id="A0A1N7BHL9"/>
<protein>
    <recommendedName>
        <fullName evidence="4 6">Molybdenum cofactor biosynthesis protein B</fullName>
    </recommendedName>
</protein>
<dbReference type="GO" id="GO:0016779">
    <property type="term" value="F:nucleotidyltransferase activity"/>
    <property type="evidence" value="ECO:0007669"/>
    <property type="project" value="UniProtKB-KW"/>
</dbReference>
<feature type="domain" description="MoaB/Mog" evidence="7">
    <location>
        <begin position="14"/>
        <end position="159"/>
    </location>
</feature>
<evidence type="ECO:0000256" key="4">
    <source>
        <dbReference type="ARBA" id="ARBA00015262"/>
    </source>
</evidence>
<sequence>MSVEFNKDASLRAAVLTVSDTRTEETDKSGRHIRQLLRENGHEPVRYAIVKDEQERISAAVAGWLEEDEIDVILITGGTGIARRDITIEAVELFFTKNIPGFGELFRYLSFAEDIGSKAMLSRATAGIASDKLIFAMPGSRGAVDLAMRRLILPELAHLLFEIRK</sequence>
<dbReference type="RefSeq" id="WP_045852053.1">
    <property type="nucleotide sequence ID" value="NZ_FTLX01000009.1"/>
</dbReference>
<evidence type="ECO:0000313" key="8">
    <source>
        <dbReference type="EMBL" id="OXS74737.1"/>
    </source>
</evidence>
<accession>A0A1N7BHL9</accession>
<keyword evidence="9" id="KW-0808">Transferase</keyword>
<dbReference type="PIRSF" id="PIRSF006443">
    <property type="entry name" value="MoaB"/>
    <property type="match status" value="1"/>
</dbReference>
<dbReference type="PANTHER" id="PTHR43232:SF2">
    <property type="entry name" value="MOLYBDENUM COFACTOR BIOSYNTHESIS PROTEIN B"/>
    <property type="match status" value="1"/>
</dbReference>
<dbReference type="STRING" id="1017273.SAMN05443094_109102"/>
<evidence type="ECO:0000313" key="10">
    <source>
        <dbReference type="Proteomes" id="UP000186385"/>
    </source>
</evidence>
<dbReference type="Pfam" id="PF00994">
    <property type="entry name" value="MoCF_biosynth"/>
    <property type="match status" value="1"/>
</dbReference>
<dbReference type="OrthoDB" id="9784492at2"/>
<dbReference type="InterPro" id="IPR001453">
    <property type="entry name" value="MoaB/Mog_dom"/>
</dbReference>
<comment type="similarity">
    <text evidence="3 6">Belongs to the MoaB/Mog family.</text>
</comment>
<dbReference type="Proteomes" id="UP000186385">
    <property type="component" value="Unassembled WGS sequence"/>
</dbReference>
<reference evidence="9 10" key="1">
    <citation type="submission" date="2017-01" db="EMBL/GenBank/DDBJ databases">
        <authorList>
            <person name="Mah S.A."/>
            <person name="Swanson W.J."/>
            <person name="Moy G.W."/>
            <person name="Vacquier V.D."/>
        </authorList>
    </citation>
    <scope>NUCLEOTIDE SEQUENCE [LARGE SCALE GENOMIC DNA]</scope>
    <source>
        <strain evidence="9 10">NIO-1016</strain>
    </source>
</reference>
<dbReference type="SUPFAM" id="SSF53218">
    <property type="entry name" value="Molybdenum cofactor biosynthesis proteins"/>
    <property type="match status" value="1"/>
</dbReference>
<dbReference type="InterPro" id="IPR036425">
    <property type="entry name" value="MoaB/Mog-like_dom_sf"/>
</dbReference>
<keyword evidence="5 6" id="KW-0501">Molybdenum cofactor biosynthesis</keyword>
<evidence type="ECO:0000256" key="1">
    <source>
        <dbReference type="ARBA" id="ARBA00003487"/>
    </source>
</evidence>
<dbReference type="InterPro" id="IPR012245">
    <property type="entry name" value="MoaB"/>
</dbReference>
<reference evidence="11" key="2">
    <citation type="submission" date="2017-03" db="EMBL/GenBank/DDBJ databases">
        <title>Bacillus sp. V-88(T) DSM27956, whole genome shotgun sequencing project.</title>
        <authorList>
            <person name="Dastager S.G."/>
            <person name="Neurgaonkar P.S."/>
            <person name="Dharne M.S."/>
        </authorList>
    </citation>
    <scope>NUCLEOTIDE SEQUENCE [LARGE SCALE GENOMIC DNA]</scope>
    <source>
        <strain evidence="11">DSM 25145</strain>
    </source>
</reference>
<dbReference type="UniPathway" id="UPA00344"/>
<comment type="function">
    <text evidence="1 6">May be involved in the biosynthesis of molybdopterin.</text>
</comment>
<keyword evidence="9" id="KW-0548">Nucleotidyltransferase</keyword>
<dbReference type="Gene3D" id="3.40.980.10">
    <property type="entry name" value="MoaB/Mog-like domain"/>
    <property type="match status" value="1"/>
</dbReference>
<dbReference type="PANTHER" id="PTHR43232">
    <property type="entry name" value="MOLYBDENUM COFACTOR BIOSYNTHESIS PROTEIN B"/>
    <property type="match status" value="1"/>
</dbReference>
<dbReference type="NCBIfam" id="TIGR00177">
    <property type="entry name" value="molyb_syn"/>
    <property type="match status" value="1"/>
</dbReference>
<dbReference type="GO" id="GO:0006777">
    <property type="term" value="P:Mo-molybdopterin cofactor biosynthetic process"/>
    <property type="evidence" value="ECO:0007669"/>
    <property type="project" value="UniProtKB-UniRule"/>
</dbReference>
<evidence type="ECO:0000313" key="11">
    <source>
        <dbReference type="Proteomes" id="UP000215545"/>
    </source>
</evidence>
<dbReference type="EMBL" id="MWSK01000009">
    <property type="protein sequence ID" value="OXS74737.1"/>
    <property type="molecule type" value="Genomic_DNA"/>
</dbReference>
<reference evidence="8" key="3">
    <citation type="submission" date="2017-03" db="EMBL/GenBank/DDBJ databases">
        <authorList>
            <person name="Dastager S.G."/>
            <person name="Neurgaonkar P.S."/>
            <person name="Dharne M.S."/>
        </authorList>
    </citation>
    <scope>NUCLEOTIDE SEQUENCE</scope>
    <source>
        <strain evidence="8">DSM 25145</strain>
    </source>
</reference>
<dbReference type="InterPro" id="IPR008284">
    <property type="entry name" value="MoCF_biosynth_CS"/>
</dbReference>
<proteinExistence type="inferred from homology"/>
<dbReference type="GO" id="GO:0005829">
    <property type="term" value="C:cytosol"/>
    <property type="evidence" value="ECO:0007669"/>
    <property type="project" value="TreeGrafter"/>
</dbReference>
<dbReference type="PROSITE" id="PS01078">
    <property type="entry name" value="MOCF_BIOSYNTHESIS_1"/>
    <property type="match status" value="1"/>
</dbReference>
<evidence type="ECO:0000256" key="6">
    <source>
        <dbReference type="PIRNR" id="PIRNR006443"/>
    </source>
</evidence>
<evidence type="ECO:0000259" key="7">
    <source>
        <dbReference type="SMART" id="SM00852"/>
    </source>
</evidence>
<evidence type="ECO:0000256" key="3">
    <source>
        <dbReference type="ARBA" id="ARBA00006112"/>
    </source>
</evidence>
<keyword evidence="11" id="KW-1185">Reference proteome</keyword>
<comment type="pathway">
    <text evidence="2 6">Cofactor biosynthesis; molybdopterin biosynthesis.</text>
</comment>
<dbReference type="Proteomes" id="UP000215545">
    <property type="component" value="Unassembled WGS sequence"/>
</dbReference>
<gene>
    <name evidence="8" type="ORF">B1B05_16375</name>
    <name evidence="9" type="ORF">SAMN05443094_109102</name>
</gene>
<dbReference type="EMBL" id="FTLX01000009">
    <property type="protein sequence ID" value="SIR50858.1"/>
    <property type="molecule type" value="Genomic_DNA"/>
</dbReference>
<evidence type="ECO:0000256" key="5">
    <source>
        <dbReference type="ARBA" id="ARBA00023150"/>
    </source>
</evidence>
<name>A0A1N7BHL9_9BACI</name>
<dbReference type="CDD" id="cd00886">
    <property type="entry name" value="MogA_MoaB"/>
    <property type="match status" value="1"/>
</dbReference>
<organism evidence="9 10">
    <name type="scientific">Domibacillus enclensis</name>
    <dbReference type="NCBI Taxonomy" id="1017273"/>
    <lineage>
        <taxon>Bacteria</taxon>
        <taxon>Bacillati</taxon>
        <taxon>Bacillota</taxon>
        <taxon>Bacilli</taxon>
        <taxon>Bacillales</taxon>
        <taxon>Bacillaceae</taxon>
        <taxon>Domibacillus</taxon>
    </lineage>
</organism>